<dbReference type="EMBL" id="BOOO01000008">
    <property type="protein sequence ID" value="GII28066.1"/>
    <property type="molecule type" value="Genomic_DNA"/>
</dbReference>
<evidence type="ECO:0000256" key="2">
    <source>
        <dbReference type="SAM" id="SignalP"/>
    </source>
</evidence>
<accession>A0A8J3TLN6</accession>
<organism evidence="3 4">
    <name type="scientific">Planotetraspora mira</name>
    <dbReference type="NCBI Taxonomy" id="58121"/>
    <lineage>
        <taxon>Bacteria</taxon>
        <taxon>Bacillati</taxon>
        <taxon>Actinomycetota</taxon>
        <taxon>Actinomycetes</taxon>
        <taxon>Streptosporangiales</taxon>
        <taxon>Streptosporangiaceae</taxon>
        <taxon>Planotetraspora</taxon>
    </lineage>
</organism>
<feature type="region of interest" description="Disordered" evidence="1">
    <location>
        <begin position="14"/>
        <end position="47"/>
    </location>
</feature>
<feature type="chain" id="PRO_5035256580" description="Lipoprotein" evidence="2">
    <location>
        <begin position="18"/>
        <end position="172"/>
    </location>
</feature>
<keyword evidence="4" id="KW-1185">Reference proteome</keyword>
<sequence length="172" mass="17735">MAAALLAFAVGCGQAGASPGVASVKGTETASQASASPAPSVDPAEQGRKFAQCMRDHGVDMPDPETDGKGGMRIRVNAGKGGEAKVEKAMEACRSLNPMGEKGREISPEQQEQALAFTKCMRDHGVDMPDPDFSGGGVKITGRGPGFSPDDPKFQEASEACRDKLGPMGGRP</sequence>
<feature type="compositionally biased region" description="Low complexity" evidence="1">
    <location>
        <begin position="30"/>
        <end position="39"/>
    </location>
</feature>
<dbReference type="AlphaFoldDB" id="A0A8J3TLN6"/>
<evidence type="ECO:0008006" key="5">
    <source>
        <dbReference type="Google" id="ProtNLM"/>
    </source>
</evidence>
<reference evidence="3 4" key="1">
    <citation type="submission" date="2021-01" db="EMBL/GenBank/DDBJ databases">
        <title>Whole genome shotgun sequence of Planotetraspora mira NBRC 15435.</title>
        <authorList>
            <person name="Komaki H."/>
            <person name="Tamura T."/>
        </authorList>
    </citation>
    <scope>NUCLEOTIDE SEQUENCE [LARGE SCALE GENOMIC DNA]</scope>
    <source>
        <strain evidence="3 4">NBRC 15435</strain>
    </source>
</reference>
<feature type="signal peptide" evidence="2">
    <location>
        <begin position="1"/>
        <end position="17"/>
    </location>
</feature>
<evidence type="ECO:0000313" key="4">
    <source>
        <dbReference type="Proteomes" id="UP000650628"/>
    </source>
</evidence>
<comment type="caution">
    <text evidence="3">The sequence shown here is derived from an EMBL/GenBank/DDBJ whole genome shotgun (WGS) entry which is preliminary data.</text>
</comment>
<keyword evidence="2" id="KW-0732">Signal</keyword>
<feature type="region of interest" description="Disordered" evidence="1">
    <location>
        <begin position="123"/>
        <end position="172"/>
    </location>
</feature>
<protein>
    <recommendedName>
        <fullName evidence="5">Lipoprotein</fullName>
    </recommendedName>
</protein>
<proteinExistence type="predicted"/>
<feature type="compositionally biased region" description="Gly residues" evidence="1">
    <location>
        <begin position="134"/>
        <end position="145"/>
    </location>
</feature>
<evidence type="ECO:0000313" key="3">
    <source>
        <dbReference type="EMBL" id="GII28066.1"/>
    </source>
</evidence>
<gene>
    <name evidence="3" type="ORF">Pmi06nite_15080</name>
</gene>
<name>A0A8J3TLN6_9ACTN</name>
<evidence type="ECO:0000256" key="1">
    <source>
        <dbReference type="SAM" id="MobiDB-lite"/>
    </source>
</evidence>
<dbReference type="Proteomes" id="UP000650628">
    <property type="component" value="Unassembled WGS sequence"/>
</dbReference>
<feature type="compositionally biased region" description="Basic and acidic residues" evidence="1">
    <location>
        <begin position="150"/>
        <end position="165"/>
    </location>
</feature>